<dbReference type="Proteomes" id="UP000013167">
    <property type="component" value="Unassembled WGS sequence"/>
</dbReference>
<dbReference type="AlphaFoldDB" id="N0E157"/>
<dbReference type="HOGENOM" id="CLU_2829827_0_0_11"/>
<comment type="caution">
    <text evidence="1">The sequence shown here is derived from an EMBL/GenBank/DDBJ whole genome shotgun (WGS) entry which is preliminary data.</text>
</comment>
<organism evidence="1 2">
    <name type="scientific">Phycicoccus elongatus Lp2</name>
    <dbReference type="NCBI Taxonomy" id="1193181"/>
    <lineage>
        <taxon>Bacteria</taxon>
        <taxon>Bacillati</taxon>
        <taxon>Actinomycetota</taxon>
        <taxon>Actinomycetes</taxon>
        <taxon>Micrococcales</taxon>
        <taxon>Intrasporangiaceae</taxon>
        <taxon>Phycicoccus</taxon>
    </lineage>
</organism>
<evidence type="ECO:0000313" key="1">
    <source>
        <dbReference type="EMBL" id="CCH69470.1"/>
    </source>
</evidence>
<evidence type="ECO:0000313" key="2">
    <source>
        <dbReference type="Proteomes" id="UP000013167"/>
    </source>
</evidence>
<protein>
    <submittedName>
        <fullName evidence="1">Uncharacterized protein</fullName>
    </submittedName>
</protein>
<reference evidence="1 2" key="1">
    <citation type="journal article" date="2013" name="ISME J.">
        <title>A metabolic model for members of the genus Tetrasphaera involved in enhanced biological phosphorus removal.</title>
        <authorList>
            <person name="Kristiansen R."/>
            <person name="Nguyen H.T.T."/>
            <person name="Saunders A.M."/>
            <person name="Nielsen J.L."/>
            <person name="Wimmer R."/>
            <person name="Le V.Q."/>
            <person name="McIlroy S.J."/>
            <person name="Petrovski S."/>
            <person name="Seviour R.J."/>
            <person name="Calteau A."/>
            <person name="Nielsen K.L."/>
            <person name="Nielsen P.H."/>
        </authorList>
    </citation>
    <scope>NUCLEOTIDE SEQUENCE [LARGE SCALE GENOMIC DNA]</scope>
    <source>
        <strain evidence="1 2">Lp2</strain>
    </source>
</reference>
<proteinExistence type="predicted"/>
<keyword evidence="2" id="KW-1185">Reference proteome</keyword>
<gene>
    <name evidence="1" type="ORF">BN10_1700016</name>
</gene>
<dbReference type="EMBL" id="CAIZ01000080">
    <property type="protein sequence ID" value="CCH69470.1"/>
    <property type="molecule type" value="Genomic_DNA"/>
</dbReference>
<name>N0E157_9MICO</name>
<accession>N0E157</accession>
<dbReference type="eggNOG" id="COG2826">
    <property type="taxonomic scope" value="Bacteria"/>
</dbReference>
<sequence>MPPISLAEPTGRYLTFEEREGIAILRAKDKGVVRSPGRSVATRGRCRANYAATRPPGAGRRTTALV</sequence>
<dbReference type="STRING" id="1193181.BN10_1700016"/>